<evidence type="ECO:0000256" key="5">
    <source>
        <dbReference type="ARBA" id="ARBA00012518"/>
    </source>
</evidence>
<dbReference type="EMBL" id="CP068047">
    <property type="protein sequence ID" value="QQR36341.1"/>
    <property type="molecule type" value="Genomic_DNA"/>
</dbReference>
<dbReference type="Pfam" id="PF02873">
    <property type="entry name" value="MurB_C"/>
    <property type="match status" value="1"/>
</dbReference>
<evidence type="ECO:0000256" key="1">
    <source>
        <dbReference type="ARBA" id="ARBA00001974"/>
    </source>
</evidence>
<dbReference type="SUPFAM" id="SSF56176">
    <property type="entry name" value="FAD-binding/transporter-associated domain-like"/>
    <property type="match status" value="1"/>
</dbReference>
<dbReference type="GO" id="GO:0008762">
    <property type="term" value="F:UDP-N-acetylmuramate dehydrogenase activity"/>
    <property type="evidence" value="ECO:0007669"/>
    <property type="project" value="UniProtKB-EC"/>
</dbReference>
<reference evidence="21 22" key="1">
    <citation type="submission" date="2021-01" db="EMBL/GenBank/DDBJ databases">
        <title>Genome seq and assembly of Devosia sp. G19.</title>
        <authorList>
            <person name="Chhetri G."/>
        </authorList>
    </citation>
    <scope>NUCLEOTIDE SEQUENCE [LARGE SCALE GENOMIC DNA]</scope>
    <source>
        <strain evidence="21 22">G19</strain>
    </source>
</reference>
<keyword evidence="8 19" id="KW-0132">Cell division</keyword>
<keyword evidence="16 19" id="KW-0961">Cell wall biogenesis/degradation</keyword>
<feature type="active site" evidence="19">
    <location>
        <position position="166"/>
    </location>
</feature>
<keyword evidence="7 19" id="KW-0963">Cytoplasm</keyword>
<evidence type="ECO:0000256" key="16">
    <source>
        <dbReference type="ARBA" id="ARBA00023316"/>
    </source>
</evidence>
<proteinExistence type="inferred from homology"/>
<feature type="active site" description="Proton donor" evidence="19">
    <location>
        <position position="234"/>
    </location>
</feature>
<dbReference type="InterPro" id="IPR036635">
    <property type="entry name" value="MurB_C_sf"/>
</dbReference>
<dbReference type="NCBIfam" id="NF010478">
    <property type="entry name" value="PRK13903.1"/>
    <property type="match status" value="1"/>
</dbReference>
<comment type="subcellular location">
    <subcellularLocation>
        <location evidence="3 19">Cytoplasm</location>
    </subcellularLocation>
</comment>
<dbReference type="NCBIfam" id="NF000755">
    <property type="entry name" value="PRK00046.1"/>
    <property type="match status" value="1"/>
</dbReference>
<evidence type="ECO:0000256" key="7">
    <source>
        <dbReference type="ARBA" id="ARBA00022490"/>
    </source>
</evidence>
<evidence type="ECO:0000313" key="21">
    <source>
        <dbReference type="EMBL" id="QQR36341.1"/>
    </source>
</evidence>
<comment type="cofactor">
    <cofactor evidence="1 19">
        <name>FAD</name>
        <dbReference type="ChEBI" id="CHEBI:57692"/>
    </cofactor>
</comment>
<evidence type="ECO:0000256" key="3">
    <source>
        <dbReference type="ARBA" id="ARBA00004496"/>
    </source>
</evidence>
<evidence type="ECO:0000256" key="17">
    <source>
        <dbReference type="ARBA" id="ARBA00031026"/>
    </source>
</evidence>
<dbReference type="SUPFAM" id="SSF56194">
    <property type="entry name" value="Uridine diphospho-N-Acetylenolpyruvylglucosamine reductase, MurB, C-terminal domain"/>
    <property type="match status" value="1"/>
</dbReference>
<evidence type="ECO:0000256" key="13">
    <source>
        <dbReference type="ARBA" id="ARBA00022984"/>
    </source>
</evidence>
<dbReference type="Gene3D" id="3.30.465.10">
    <property type="match status" value="1"/>
</dbReference>
<feature type="domain" description="FAD-binding PCMH-type" evidence="20">
    <location>
        <begin position="17"/>
        <end position="189"/>
    </location>
</feature>
<dbReference type="NCBIfam" id="TIGR00179">
    <property type="entry name" value="murB"/>
    <property type="match status" value="1"/>
</dbReference>
<keyword evidence="11 19" id="KW-0521">NADP</keyword>
<keyword evidence="14 19" id="KW-0560">Oxidoreductase</keyword>
<evidence type="ECO:0000256" key="15">
    <source>
        <dbReference type="ARBA" id="ARBA00023306"/>
    </source>
</evidence>
<dbReference type="EC" id="1.3.1.98" evidence="5 19"/>
<evidence type="ECO:0000256" key="14">
    <source>
        <dbReference type="ARBA" id="ARBA00023002"/>
    </source>
</evidence>
<evidence type="ECO:0000256" key="8">
    <source>
        <dbReference type="ARBA" id="ARBA00022618"/>
    </source>
</evidence>
<dbReference type="InterPro" id="IPR016166">
    <property type="entry name" value="FAD-bd_PCMH"/>
</dbReference>
<keyword evidence="13 19" id="KW-0573">Peptidoglycan synthesis</keyword>
<dbReference type="InterPro" id="IPR006094">
    <property type="entry name" value="Oxid_FAD_bind_N"/>
</dbReference>
<sequence length="334" mass="35896">MTSPMPLNFDLTGHNTLGLRASTHYARRIEDASELPELFAQAERDGLPVRLLGGGSNVILGEHYEGITALMATRGKSLSEGADGAVLLEAQAGETWHDLVTWTVAQGLWGLENLALIPGTVGAAPIQNIGAYGVELCDRFHSLDAYDRTTGSVVTLGAADCRFAYRHSVFKEQPGRYVVTTVRLQLKRNGEPELSYRELSGLGSVDHPARVMDAVIALRTSKLPDWRVLGNAGSFFHNPIVSATVGRAFGVANPTAPAYAQADGTIKLSAGWLIEQAGLKGYRSGPVGVSERHALVLVNYGGATRTDLMALAEHVVETVQQRFAIALKREPELL</sequence>
<evidence type="ECO:0000256" key="9">
    <source>
        <dbReference type="ARBA" id="ARBA00022630"/>
    </source>
</evidence>
<name>A0ABX7C2U8_9HYPH</name>
<evidence type="ECO:0000256" key="4">
    <source>
        <dbReference type="ARBA" id="ARBA00004752"/>
    </source>
</evidence>
<evidence type="ECO:0000313" key="22">
    <source>
        <dbReference type="Proteomes" id="UP000595460"/>
    </source>
</evidence>
<comment type="pathway">
    <text evidence="4 19">Cell wall biogenesis; peptidoglycan biosynthesis.</text>
</comment>
<evidence type="ECO:0000256" key="19">
    <source>
        <dbReference type="HAMAP-Rule" id="MF_00037"/>
    </source>
</evidence>
<keyword evidence="12 19" id="KW-0133">Cell shape</keyword>
<accession>A0ABX7C2U8</accession>
<dbReference type="PROSITE" id="PS51387">
    <property type="entry name" value="FAD_PCMH"/>
    <property type="match status" value="1"/>
</dbReference>
<comment type="catalytic activity">
    <reaction evidence="18 19">
        <text>UDP-N-acetyl-alpha-D-muramate + NADP(+) = UDP-N-acetyl-3-O-(1-carboxyvinyl)-alpha-D-glucosamine + NADPH + H(+)</text>
        <dbReference type="Rhea" id="RHEA:12248"/>
        <dbReference type="ChEBI" id="CHEBI:15378"/>
        <dbReference type="ChEBI" id="CHEBI:57783"/>
        <dbReference type="ChEBI" id="CHEBI:58349"/>
        <dbReference type="ChEBI" id="CHEBI:68483"/>
        <dbReference type="ChEBI" id="CHEBI:70757"/>
        <dbReference type="EC" id="1.3.1.98"/>
    </reaction>
</comment>
<dbReference type="InterPro" id="IPR016169">
    <property type="entry name" value="FAD-bd_PCMH_sub2"/>
</dbReference>
<gene>
    <name evidence="19 21" type="primary">murB</name>
    <name evidence="21" type="ORF">JI749_01500</name>
</gene>
<organism evidence="21 22">
    <name type="scientific">Devosia oryziradicis</name>
    <dbReference type="NCBI Taxonomy" id="2801335"/>
    <lineage>
        <taxon>Bacteria</taxon>
        <taxon>Pseudomonadati</taxon>
        <taxon>Pseudomonadota</taxon>
        <taxon>Alphaproteobacteria</taxon>
        <taxon>Hyphomicrobiales</taxon>
        <taxon>Devosiaceae</taxon>
        <taxon>Devosia</taxon>
    </lineage>
</organism>
<comment type="similarity">
    <text evidence="19">Belongs to the MurB family.</text>
</comment>
<dbReference type="HAMAP" id="MF_00037">
    <property type="entry name" value="MurB"/>
    <property type="match status" value="1"/>
</dbReference>
<comment type="function">
    <text evidence="2 19">Cell wall formation.</text>
</comment>
<evidence type="ECO:0000259" key="20">
    <source>
        <dbReference type="PROSITE" id="PS51387"/>
    </source>
</evidence>
<evidence type="ECO:0000256" key="6">
    <source>
        <dbReference type="ARBA" id="ARBA00015188"/>
    </source>
</evidence>
<evidence type="ECO:0000256" key="10">
    <source>
        <dbReference type="ARBA" id="ARBA00022827"/>
    </source>
</evidence>
<dbReference type="RefSeq" id="WP_201657812.1">
    <property type="nucleotide sequence ID" value="NZ_CP068047.1"/>
</dbReference>
<evidence type="ECO:0000256" key="11">
    <source>
        <dbReference type="ARBA" id="ARBA00022857"/>
    </source>
</evidence>
<dbReference type="InterPro" id="IPR011601">
    <property type="entry name" value="MurB_C"/>
</dbReference>
<keyword evidence="22" id="KW-1185">Reference proteome</keyword>
<keyword evidence="15 19" id="KW-0131">Cell cycle</keyword>
<protein>
    <recommendedName>
        <fullName evidence="6 19">UDP-N-acetylenolpyruvoylglucosamine reductase</fullName>
        <ecNumber evidence="5 19">1.3.1.98</ecNumber>
    </recommendedName>
    <alternativeName>
        <fullName evidence="17 19">UDP-N-acetylmuramate dehydrogenase</fullName>
    </alternativeName>
</protein>
<keyword evidence="10 19" id="KW-0274">FAD</keyword>
<feature type="active site" evidence="19">
    <location>
        <position position="330"/>
    </location>
</feature>
<dbReference type="Gene3D" id="3.30.43.10">
    <property type="entry name" value="Uridine Diphospho-n-acetylenolpyruvylglucosamine Reductase, domain 2"/>
    <property type="match status" value="1"/>
</dbReference>
<evidence type="ECO:0000256" key="18">
    <source>
        <dbReference type="ARBA" id="ARBA00048914"/>
    </source>
</evidence>
<dbReference type="InterPro" id="IPR036318">
    <property type="entry name" value="FAD-bd_PCMH-like_sf"/>
</dbReference>
<dbReference type="InterPro" id="IPR016167">
    <property type="entry name" value="FAD-bd_PCMH_sub1"/>
</dbReference>
<dbReference type="PANTHER" id="PTHR21071:SF4">
    <property type="entry name" value="UDP-N-ACETYLENOLPYRUVOYLGLUCOSAMINE REDUCTASE"/>
    <property type="match status" value="1"/>
</dbReference>
<keyword evidence="9 19" id="KW-0285">Flavoprotein</keyword>
<dbReference type="Pfam" id="PF01565">
    <property type="entry name" value="FAD_binding_4"/>
    <property type="match status" value="1"/>
</dbReference>
<evidence type="ECO:0000256" key="12">
    <source>
        <dbReference type="ARBA" id="ARBA00022960"/>
    </source>
</evidence>
<evidence type="ECO:0000256" key="2">
    <source>
        <dbReference type="ARBA" id="ARBA00003921"/>
    </source>
</evidence>
<dbReference type="Gene3D" id="3.90.78.10">
    <property type="entry name" value="UDP-N-acetylenolpyruvoylglucosamine reductase, C-terminal domain"/>
    <property type="match status" value="1"/>
</dbReference>
<dbReference type="PANTHER" id="PTHR21071">
    <property type="entry name" value="UDP-N-ACETYLENOLPYRUVOYLGLUCOSAMINE REDUCTASE"/>
    <property type="match status" value="1"/>
</dbReference>
<dbReference type="InterPro" id="IPR003170">
    <property type="entry name" value="MurB"/>
</dbReference>
<dbReference type="Proteomes" id="UP000595460">
    <property type="component" value="Chromosome"/>
</dbReference>